<dbReference type="AlphaFoldDB" id="A0A6D2ITU1"/>
<comment type="cofactor">
    <cofactor evidence="8">
        <name>heme</name>
        <dbReference type="ChEBI" id="CHEBI:30413"/>
    </cofactor>
</comment>
<keyword evidence="4" id="KW-0812">Transmembrane</keyword>
<evidence type="ECO:0000256" key="5">
    <source>
        <dbReference type="ARBA" id="ARBA00022723"/>
    </source>
</evidence>
<dbReference type="InterPro" id="IPR002401">
    <property type="entry name" value="Cyt_P450_E_grp-I"/>
</dbReference>
<evidence type="ECO:0000313" key="10">
    <source>
        <dbReference type="EMBL" id="CAA7032567.1"/>
    </source>
</evidence>
<comment type="caution">
    <text evidence="10">The sequence shown here is derived from an EMBL/GenBank/DDBJ whole genome shotgun (WGS) entry which is preliminary data.</text>
</comment>
<sequence length="419" mass="47884">MSLMSNVELIIIALVVVGISKWLHRWYNPKIKCNGMLPPGSMGFPIIGETIEFFKPCGQLEIPPFFQKRMLRYGSLFRTNIMGSKTVISTDSDVIFEIFRQENQSFVLSYPDIFVKVIGKDNLFFKTGNIHKHIKKTTMHLIGSAGLKRNMIGTMNQATREHLRWKASEGAFDLKDAVSNLITSYMTPKLISNLKPETQTKLMDNFKAFNIEWFRSPFDPSTWKIIYKVHKARRDATEVIKEALKKRKESREKHGDFLDTLLEDMEKEGSIYDQESVISLLLIIGAISKDSTSFTTALTVNYISKNPKVLAELKKEHEAILQKRENKEAGVSWEEYKNNTTFTSMGKDLRSGSKTLMVFGGGMRQCVGADFLRLQMTVFLHHLVTTYDFSVVQECQMIRTPLPCLTKNLLINISPKSPK</sequence>
<name>A0A6D2ITU1_9BRAS</name>
<dbReference type="SUPFAM" id="SSF48264">
    <property type="entry name" value="Cytochrome P450"/>
    <property type="match status" value="1"/>
</dbReference>
<keyword evidence="6" id="KW-0472">Membrane</keyword>
<comment type="similarity">
    <text evidence="2 9">Belongs to the cytochrome P450 family.</text>
</comment>
<evidence type="ECO:0000256" key="7">
    <source>
        <dbReference type="ARBA" id="ARBA00023004"/>
    </source>
</evidence>
<dbReference type="GO" id="GO:0010268">
    <property type="term" value="P:brassinosteroid homeostasis"/>
    <property type="evidence" value="ECO:0007669"/>
    <property type="project" value="TreeGrafter"/>
</dbReference>
<dbReference type="PROSITE" id="PS00086">
    <property type="entry name" value="CYTOCHROME_P450"/>
    <property type="match status" value="1"/>
</dbReference>
<keyword evidence="7 8" id="KW-0408">Iron</keyword>
<dbReference type="PANTHER" id="PTHR24286:SF305">
    <property type="entry name" value="CYTOCHROME P450 708A2"/>
    <property type="match status" value="1"/>
</dbReference>
<keyword evidence="6" id="KW-1133">Transmembrane helix</keyword>
<dbReference type="PRINTS" id="PR00463">
    <property type="entry name" value="EP450I"/>
</dbReference>
<dbReference type="GO" id="GO:0016020">
    <property type="term" value="C:membrane"/>
    <property type="evidence" value="ECO:0007669"/>
    <property type="project" value="UniProtKB-SubCell"/>
</dbReference>
<evidence type="ECO:0000256" key="8">
    <source>
        <dbReference type="PIRSR" id="PIRSR602401-1"/>
    </source>
</evidence>
<dbReference type="GO" id="GO:0005506">
    <property type="term" value="F:iron ion binding"/>
    <property type="evidence" value="ECO:0007669"/>
    <property type="project" value="InterPro"/>
</dbReference>
<protein>
    <recommendedName>
        <fullName evidence="12">Cytochrome P450</fullName>
    </recommendedName>
</protein>
<gene>
    <name evidence="10" type="ORF">MERR_LOCUS19802</name>
</gene>
<dbReference type="GO" id="GO:0016705">
    <property type="term" value="F:oxidoreductase activity, acting on paired donors, with incorporation or reduction of molecular oxygen"/>
    <property type="evidence" value="ECO:0007669"/>
    <property type="project" value="InterPro"/>
</dbReference>
<keyword evidence="3 8" id="KW-0349">Heme</keyword>
<dbReference type="Proteomes" id="UP000467841">
    <property type="component" value="Unassembled WGS sequence"/>
</dbReference>
<feature type="binding site" description="axial binding residue" evidence="8">
    <location>
        <position position="366"/>
    </location>
    <ligand>
        <name>heme</name>
        <dbReference type="ChEBI" id="CHEBI:30413"/>
    </ligand>
    <ligandPart>
        <name>Fe</name>
        <dbReference type="ChEBI" id="CHEBI:18248"/>
    </ligandPart>
</feature>
<keyword evidence="5 8" id="KW-0479">Metal-binding</keyword>
<dbReference type="GO" id="GO:0020037">
    <property type="term" value="F:heme binding"/>
    <property type="evidence" value="ECO:0007669"/>
    <property type="project" value="InterPro"/>
</dbReference>
<evidence type="ECO:0000256" key="1">
    <source>
        <dbReference type="ARBA" id="ARBA00004167"/>
    </source>
</evidence>
<dbReference type="Gene3D" id="1.10.630.10">
    <property type="entry name" value="Cytochrome P450"/>
    <property type="match status" value="2"/>
</dbReference>
<evidence type="ECO:0008006" key="12">
    <source>
        <dbReference type="Google" id="ProtNLM"/>
    </source>
</evidence>
<evidence type="ECO:0000256" key="2">
    <source>
        <dbReference type="ARBA" id="ARBA00010617"/>
    </source>
</evidence>
<dbReference type="InterPro" id="IPR036396">
    <property type="entry name" value="Cyt_P450_sf"/>
</dbReference>
<dbReference type="OrthoDB" id="1372046at2759"/>
<evidence type="ECO:0000313" key="11">
    <source>
        <dbReference type="Proteomes" id="UP000467841"/>
    </source>
</evidence>
<comment type="subcellular location">
    <subcellularLocation>
        <location evidence="1">Membrane</location>
        <topology evidence="1">Single-pass membrane protein</topology>
    </subcellularLocation>
</comment>
<keyword evidence="9" id="KW-0560">Oxidoreductase</keyword>
<dbReference type="EMBL" id="CACVBM020001123">
    <property type="protein sequence ID" value="CAA7032567.1"/>
    <property type="molecule type" value="Genomic_DNA"/>
</dbReference>
<evidence type="ECO:0000256" key="3">
    <source>
        <dbReference type="ARBA" id="ARBA00022617"/>
    </source>
</evidence>
<accession>A0A6D2ITU1</accession>
<proteinExistence type="inferred from homology"/>
<keyword evidence="11" id="KW-1185">Reference proteome</keyword>
<evidence type="ECO:0000256" key="6">
    <source>
        <dbReference type="ARBA" id="ARBA00022989"/>
    </source>
</evidence>
<evidence type="ECO:0000256" key="9">
    <source>
        <dbReference type="RuleBase" id="RU000461"/>
    </source>
</evidence>
<dbReference type="Pfam" id="PF00067">
    <property type="entry name" value="p450"/>
    <property type="match status" value="2"/>
</dbReference>
<keyword evidence="9" id="KW-0503">Monooxygenase</keyword>
<organism evidence="10 11">
    <name type="scientific">Microthlaspi erraticum</name>
    <dbReference type="NCBI Taxonomy" id="1685480"/>
    <lineage>
        <taxon>Eukaryota</taxon>
        <taxon>Viridiplantae</taxon>
        <taxon>Streptophyta</taxon>
        <taxon>Embryophyta</taxon>
        <taxon>Tracheophyta</taxon>
        <taxon>Spermatophyta</taxon>
        <taxon>Magnoliopsida</taxon>
        <taxon>eudicotyledons</taxon>
        <taxon>Gunneridae</taxon>
        <taxon>Pentapetalae</taxon>
        <taxon>rosids</taxon>
        <taxon>malvids</taxon>
        <taxon>Brassicales</taxon>
        <taxon>Brassicaceae</taxon>
        <taxon>Coluteocarpeae</taxon>
        <taxon>Microthlaspi</taxon>
    </lineage>
</organism>
<reference evidence="10" key="1">
    <citation type="submission" date="2020-01" db="EMBL/GenBank/DDBJ databases">
        <authorList>
            <person name="Mishra B."/>
        </authorList>
    </citation>
    <scope>NUCLEOTIDE SEQUENCE [LARGE SCALE GENOMIC DNA]</scope>
</reference>
<dbReference type="GO" id="GO:0004497">
    <property type="term" value="F:monooxygenase activity"/>
    <property type="evidence" value="ECO:0007669"/>
    <property type="project" value="UniProtKB-KW"/>
</dbReference>
<dbReference type="GO" id="GO:0016132">
    <property type="term" value="P:brassinosteroid biosynthetic process"/>
    <property type="evidence" value="ECO:0007669"/>
    <property type="project" value="TreeGrafter"/>
</dbReference>
<dbReference type="InterPro" id="IPR001128">
    <property type="entry name" value="Cyt_P450"/>
</dbReference>
<evidence type="ECO:0000256" key="4">
    <source>
        <dbReference type="ARBA" id="ARBA00022692"/>
    </source>
</evidence>
<dbReference type="GO" id="GO:0016125">
    <property type="term" value="P:sterol metabolic process"/>
    <property type="evidence" value="ECO:0007669"/>
    <property type="project" value="TreeGrafter"/>
</dbReference>
<dbReference type="InterPro" id="IPR017972">
    <property type="entry name" value="Cyt_P450_CS"/>
</dbReference>
<dbReference type="PANTHER" id="PTHR24286">
    <property type="entry name" value="CYTOCHROME P450 26"/>
    <property type="match status" value="1"/>
</dbReference>